<name>A0ABM1QWQ4_CAMSA</name>
<gene>
    <name evidence="3" type="primary">LOC104744193</name>
</gene>
<proteinExistence type="predicted"/>
<dbReference type="PANTHER" id="PTHR23272">
    <property type="entry name" value="BED FINGER-RELATED"/>
    <property type="match status" value="1"/>
</dbReference>
<dbReference type="RefSeq" id="XP_019091192.1">
    <property type="nucleotide sequence ID" value="XM_019235647.1"/>
</dbReference>
<dbReference type="Pfam" id="PF14372">
    <property type="entry name" value="hAT-like_RNase-H"/>
    <property type="match status" value="1"/>
</dbReference>
<sequence length="295" mass="34411">MAEMDSSVTSVRNAISYVRSGPKRRKAFEMRVESGRFTKGSLPLDVSTRWNSTYLLLTRAIKFKGDFDRMDIEDKLYNDYFLEYENGEKRLGPPLMNDWHKIESEIVNIAVKLQLLCLNSDDDVMVNAKKMYKKFDKYWDDIKNINIMLIIASVFDPRKKMEFANLCFAELYGEDSTSAKGLNESVLIAMRAMYKEYSERYAESTSQASGQSESSSQFNEVRKTDGLFDSKEDEIDGYNPIEQKYDTLLRNIEVRDTNELETYLRVEVENPELIVGIEYDILSWWKFNSARYPII</sequence>
<protein>
    <submittedName>
        <fullName evidence="3">Zinc finger BED domain-containing protein RICESLEEPER 2-like</fullName>
    </submittedName>
</protein>
<evidence type="ECO:0000259" key="1">
    <source>
        <dbReference type="Pfam" id="PF14372"/>
    </source>
</evidence>
<feature type="domain" description="hAT-like transposase RNase-H fold" evidence="1">
    <location>
        <begin position="105"/>
        <end position="197"/>
    </location>
</feature>
<dbReference type="PANTHER" id="PTHR23272:SF187">
    <property type="entry name" value="AC9 TRANSPOSASE-RELATED"/>
    <property type="match status" value="1"/>
</dbReference>
<reference evidence="2" key="1">
    <citation type="journal article" date="2014" name="Nat. Commun.">
        <title>The emerging biofuel crop Camelina sativa retains a highly undifferentiated hexaploid genome structure.</title>
        <authorList>
            <person name="Kagale S."/>
            <person name="Koh C."/>
            <person name="Nixon J."/>
            <person name="Bollina V."/>
            <person name="Clarke W.E."/>
            <person name="Tuteja R."/>
            <person name="Spillane C."/>
            <person name="Robinson S.J."/>
            <person name="Links M.G."/>
            <person name="Clarke C."/>
            <person name="Higgins E.E."/>
            <person name="Huebert T."/>
            <person name="Sharpe A.G."/>
            <person name="Parkin I.A."/>
        </authorList>
    </citation>
    <scope>NUCLEOTIDE SEQUENCE [LARGE SCALE GENOMIC DNA]</scope>
    <source>
        <strain evidence="2">cv. DH55</strain>
    </source>
</reference>
<dbReference type="GeneID" id="104744193"/>
<organism evidence="2 3">
    <name type="scientific">Camelina sativa</name>
    <name type="common">False flax</name>
    <name type="synonym">Myagrum sativum</name>
    <dbReference type="NCBI Taxonomy" id="90675"/>
    <lineage>
        <taxon>Eukaryota</taxon>
        <taxon>Viridiplantae</taxon>
        <taxon>Streptophyta</taxon>
        <taxon>Embryophyta</taxon>
        <taxon>Tracheophyta</taxon>
        <taxon>Spermatophyta</taxon>
        <taxon>Magnoliopsida</taxon>
        <taxon>eudicotyledons</taxon>
        <taxon>Gunneridae</taxon>
        <taxon>Pentapetalae</taxon>
        <taxon>rosids</taxon>
        <taxon>malvids</taxon>
        <taxon>Brassicales</taxon>
        <taxon>Brassicaceae</taxon>
        <taxon>Camelineae</taxon>
        <taxon>Camelina</taxon>
    </lineage>
</organism>
<evidence type="ECO:0000313" key="2">
    <source>
        <dbReference type="Proteomes" id="UP000694864"/>
    </source>
</evidence>
<dbReference type="InterPro" id="IPR012337">
    <property type="entry name" value="RNaseH-like_sf"/>
</dbReference>
<dbReference type="Proteomes" id="UP000694864">
    <property type="component" value="Chromosome 14"/>
</dbReference>
<reference evidence="3" key="2">
    <citation type="submission" date="2025-08" db="UniProtKB">
        <authorList>
            <consortium name="RefSeq"/>
        </authorList>
    </citation>
    <scope>IDENTIFICATION</scope>
    <source>
        <tissue evidence="3">Leaf</tissue>
    </source>
</reference>
<evidence type="ECO:0000313" key="3">
    <source>
        <dbReference type="RefSeq" id="XP_019091192.1"/>
    </source>
</evidence>
<keyword evidence="2" id="KW-1185">Reference proteome</keyword>
<dbReference type="SUPFAM" id="SSF53098">
    <property type="entry name" value="Ribonuclease H-like"/>
    <property type="match status" value="1"/>
</dbReference>
<accession>A0ABM1QWQ4</accession>
<dbReference type="InterPro" id="IPR025525">
    <property type="entry name" value="hAT-like_transposase_RNase-H"/>
</dbReference>